<dbReference type="Proteomes" id="UP001472677">
    <property type="component" value="Unassembled WGS sequence"/>
</dbReference>
<comment type="caution">
    <text evidence="1">The sequence shown here is derived from an EMBL/GenBank/DDBJ whole genome shotgun (WGS) entry which is preliminary data.</text>
</comment>
<sequence length="75" mass="7866">MKVKVGGAHQGSTRLAAIGMVARDHHSMVHVGIAQQIAGTHTAESTEACAFLALTCLLLATTSSDPSSLRVMRHK</sequence>
<name>A0ABR2FCU4_9ROSI</name>
<proteinExistence type="predicted"/>
<evidence type="ECO:0000313" key="2">
    <source>
        <dbReference type="Proteomes" id="UP001472677"/>
    </source>
</evidence>
<evidence type="ECO:0000313" key="1">
    <source>
        <dbReference type="EMBL" id="KAK8578700.1"/>
    </source>
</evidence>
<keyword evidence="2" id="KW-1185">Reference proteome</keyword>
<organism evidence="1 2">
    <name type="scientific">Hibiscus sabdariffa</name>
    <name type="common">roselle</name>
    <dbReference type="NCBI Taxonomy" id="183260"/>
    <lineage>
        <taxon>Eukaryota</taxon>
        <taxon>Viridiplantae</taxon>
        <taxon>Streptophyta</taxon>
        <taxon>Embryophyta</taxon>
        <taxon>Tracheophyta</taxon>
        <taxon>Spermatophyta</taxon>
        <taxon>Magnoliopsida</taxon>
        <taxon>eudicotyledons</taxon>
        <taxon>Gunneridae</taxon>
        <taxon>Pentapetalae</taxon>
        <taxon>rosids</taxon>
        <taxon>malvids</taxon>
        <taxon>Malvales</taxon>
        <taxon>Malvaceae</taxon>
        <taxon>Malvoideae</taxon>
        <taxon>Hibiscus</taxon>
    </lineage>
</organism>
<accession>A0ABR2FCU4</accession>
<protein>
    <submittedName>
        <fullName evidence="1">Uncharacterized protein</fullName>
    </submittedName>
</protein>
<reference evidence="1 2" key="1">
    <citation type="journal article" date="2024" name="G3 (Bethesda)">
        <title>Genome assembly of Hibiscus sabdariffa L. provides insights into metabolisms of medicinal natural products.</title>
        <authorList>
            <person name="Kim T."/>
        </authorList>
    </citation>
    <scope>NUCLEOTIDE SEQUENCE [LARGE SCALE GENOMIC DNA]</scope>
    <source>
        <strain evidence="1">TK-2024</strain>
        <tissue evidence="1">Old leaves</tissue>
    </source>
</reference>
<gene>
    <name evidence="1" type="ORF">V6N12_069044</name>
</gene>
<dbReference type="EMBL" id="JBBPBM010000006">
    <property type="protein sequence ID" value="KAK8578700.1"/>
    <property type="molecule type" value="Genomic_DNA"/>
</dbReference>